<evidence type="ECO:0000259" key="5">
    <source>
        <dbReference type="SMART" id="SM00291"/>
    </source>
</evidence>
<dbReference type="SUPFAM" id="SSF57850">
    <property type="entry name" value="RING/U-box"/>
    <property type="match status" value="4"/>
</dbReference>
<feature type="region of interest" description="Disordered" evidence="4">
    <location>
        <begin position="112"/>
        <end position="142"/>
    </location>
</feature>
<reference evidence="6 7" key="1">
    <citation type="submission" date="2019-09" db="EMBL/GenBank/DDBJ databases">
        <title>The hologenome of the rock-dwelling lichen Lasallia pustulata.</title>
        <authorList>
            <person name="Greshake Tzovaras B."/>
            <person name="Segers F."/>
            <person name="Bicker A."/>
            <person name="Dal Grande F."/>
            <person name="Otte J."/>
            <person name="Hankeln T."/>
            <person name="Schmitt I."/>
            <person name="Ebersberger I."/>
        </authorList>
    </citation>
    <scope>NUCLEOTIDE SEQUENCE [LARGE SCALE GENOMIC DNA]</scope>
    <source>
        <strain evidence="6">A1-1</strain>
    </source>
</reference>
<evidence type="ECO:0000256" key="4">
    <source>
        <dbReference type="SAM" id="MobiDB-lite"/>
    </source>
</evidence>
<dbReference type="Pfam" id="PF16158">
    <property type="entry name" value="N_BRCA1_IG"/>
    <property type="match status" value="1"/>
</dbReference>
<feature type="domain" description="ZZ-type" evidence="5">
    <location>
        <begin position="435"/>
        <end position="480"/>
    </location>
</feature>
<evidence type="ECO:0000256" key="3">
    <source>
        <dbReference type="ARBA" id="ARBA00022833"/>
    </source>
</evidence>
<dbReference type="InterPro" id="IPR041981">
    <property type="entry name" value="ZZZ3_ZZ"/>
</dbReference>
<keyword evidence="1" id="KW-0479">Metal-binding</keyword>
<dbReference type="CDD" id="cd02340">
    <property type="entry name" value="ZZ_NBR1_like"/>
    <property type="match status" value="2"/>
</dbReference>
<sequence length="911" mass="101517">MDQIKMAMNPTIAANISPNADTLITIKVQLAGETRRFKLALRDLGANTLPDKLRFLLSIPVNQTVLFERYSDSAGSYITLDSKNPSVYKQLHRAAKAKLKLRLKATVTDDAPSTPEVIESTPAAPDRLSPHRYVPPMNPDPVKSNSIRVKDLLSNNVAPVLTIATSVPAAQAPEEQQRLAYGQYLLQQTPTVAKQPQEPPTVSAIRSEDKIKMEPSVKEEAADEAPVPRPFSARDQFRAELASMSKSRPTTFSCGMPTQAFQMPSPAFSVYCNSCDKPIPDVHWHCSICDDGDFDLCRECVENQVLCGVDGHWLIKRFVKNGRVITSTTETIAPKKNIKTELEKEVPGAFISNNKEEDLCSETIDMTTRTCNSCVGAFHESNFVTCNVCEDYDLCVPCHVGLKHGHHPSHEFTPACEETTLDLLAHRLCAPGRNMRHFAICDGCDKDIYGVRHKCMNCPDWDYCSRCVKNARHIHPGHRFVPIYETISNPSVRSQRHYGIFCDGPLCKGKGHQSYIVGDRYKCAVCNDTDFCANCEALPTHRHNRTHPLIKFRTPVRNVSVTTLGEKDNGEPMYTMGDKPAQTSSRSTETIPAVQSANAATQVQTIAEVEPTEQIKEEPKAEKAHAIHHERNFLRVEPKLEKLDMTKLEAHFLCDLVADGTQLPPNHQFVQNWTMRNPGPTIWPAGCSVRFIGGDNMLNVDPLHPSSTTDLAKATESNVIGSEVAVGEEVDFSITMKSPPREGKAISYWRLKAANGTPFGHKLWCDIDVCTVRLQSHPIVETEHIEDIAKGVKKEESAENHETNVIDQVQEAPKDEQKVEPKDEPKGEPKKEHESQMIFPKLDKESPVSSTHEARDMQPSVSTEEQELVEDVESLGMDDDDETDDGFLTDEEYDIVDASDEEFMDASQGKK</sequence>
<evidence type="ECO:0000256" key="2">
    <source>
        <dbReference type="ARBA" id="ARBA00022771"/>
    </source>
</evidence>
<dbReference type="InterPro" id="IPR043145">
    <property type="entry name" value="Znf_ZZ_sf"/>
</dbReference>
<protein>
    <recommendedName>
        <fullName evidence="5">ZZ-type domain-containing protein</fullName>
    </recommendedName>
</protein>
<keyword evidence="3" id="KW-0862">Zinc</keyword>
<dbReference type="EMBL" id="VXIT01000003">
    <property type="protein sequence ID" value="KAA6414147.1"/>
    <property type="molecule type" value="Genomic_DNA"/>
</dbReference>
<feature type="compositionally biased region" description="Basic and acidic residues" evidence="4">
    <location>
        <begin position="793"/>
        <end position="804"/>
    </location>
</feature>
<comment type="caution">
    <text evidence="6">The sequence shown here is derived from an EMBL/GenBank/DDBJ whole genome shotgun (WGS) entry which is preliminary data.</text>
</comment>
<dbReference type="CDD" id="cd14947">
    <property type="entry name" value="NBR1_like"/>
    <property type="match status" value="1"/>
</dbReference>
<feature type="domain" description="ZZ-type" evidence="5">
    <location>
        <begin position="496"/>
        <end position="549"/>
    </location>
</feature>
<dbReference type="Gene3D" id="3.30.60.90">
    <property type="match status" value="4"/>
</dbReference>
<dbReference type="Gene3D" id="2.60.40.10">
    <property type="entry name" value="Immunoglobulins"/>
    <property type="match status" value="1"/>
</dbReference>
<dbReference type="AlphaFoldDB" id="A0A5M8PWZ7"/>
<name>A0A5M8PWZ7_9LECA</name>
<proteinExistence type="predicted"/>
<evidence type="ECO:0000256" key="1">
    <source>
        <dbReference type="ARBA" id="ARBA00022723"/>
    </source>
</evidence>
<gene>
    <name evidence="6" type="ORF">FRX48_02509</name>
</gene>
<dbReference type="CDD" id="cd02341">
    <property type="entry name" value="ZZ_ZZZ3"/>
    <property type="match status" value="1"/>
</dbReference>
<keyword evidence="2" id="KW-0863">Zinc-finger</keyword>
<feature type="compositionally biased region" description="Acidic residues" evidence="4">
    <location>
        <begin position="864"/>
        <end position="889"/>
    </location>
</feature>
<evidence type="ECO:0000313" key="7">
    <source>
        <dbReference type="Proteomes" id="UP000324767"/>
    </source>
</evidence>
<evidence type="ECO:0000313" key="6">
    <source>
        <dbReference type="EMBL" id="KAA6414147.1"/>
    </source>
</evidence>
<dbReference type="InterPro" id="IPR013783">
    <property type="entry name" value="Ig-like_fold"/>
</dbReference>
<dbReference type="SMART" id="SM00291">
    <property type="entry name" value="ZnF_ZZ"/>
    <property type="match status" value="4"/>
</dbReference>
<dbReference type="OrthoDB" id="661148at2759"/>
<dbReference type="GO" id="GO:0008270">
    <property type="term" value="F:zinc ion binding"/>
    <property type="evidence" value="ECO:0007669"/>
    <property type="project" value="UniProtKB-KW"/>
</dbReference>
<feature type="domain" description="ZZ-type" evidence="5">
    <location>
        <begin position="266"/>
        <end position="306"/>
    </location>
</feature>
<dbReference type="InterPro" id="IPR000433">
    <property type="entry name" value="Znf_ZZ"/>
</dbReference>
<dbReference type="InterPro" id="IPR032350">
    <property type="entry name" value="Nbr1_FW"/>
</dbReference>
<feature type="region of interest" description="Disordered" evidence="4">
    <location>
        <begin position="793"/>
        <end position="889"/>
    </location>
</feature>
<feature type="region of interest" description="Disordered" evidence="4">
    <location>
        <begin position="564"/>
        <end position="588"/>
    </location>
</feature>
<dbReference type="CDD" id="cd02249">
    <property type="entry name" value="ZZ"/>
    <property type="match status" value="1"/>
</dbReference>
<feature type="compositionally biased region" description="Basic and acidic residues" evidence="4">
    <location>
        <begin position="812"/>
        <end position="856"/>
    </location>
</feature>
<organism evidence="6 7">
    <name type="scientific">Lasallia pustulata</name>
    <dbReference type="NCBI Taxonomy" id="136370"/>
    <lineage>
        <taxon>Eukaryota</taxon>
        <taxon>Fungi</taxon>
        <taxon>Dikarya</taxon>
        <taxon>Ascomycota</taxon>
        <taxon>Pezizomycotina</taxon>
        <taxon>Lecanoromycetes</taxon>
        <taxon>OSLEUM clade</taxon>
        <taxon>Umbilicariomycetidae</taxon>
        <taxon>Umbilicariales</taxon>
        <taxon>Umbilicariaceae</taxon>
        <taxon>Lasallia</taxon>
    </lineage>
</organism>
<dbReference type="Pfam" id="PF00569">
    <property type="entry name" value="ZZ"/>
    <property type="match status" value="3"/>
</dbReference>
<accession>A0A5M8PWZ7</accession>
<dbReference type="PANTHER" id="PTHR20930:SF0">
    <property type="entry name" value="PROTEIN ILRUN"/>
    <property type="match status" value="1"/>
</dbReference>
<dbReference type="Proteomes" id="UP000324767">
    <property type="component" value="Unassembled WGS sequence"/>
</dbReference>
<feature type="domain" description="ZZ-type" evidence="5">
    <location>
        <begin position="365"/>
        <end position="409"/>
    </location>
</feature>
<dbReference type="PANTHER" id="PTHR20930">
    <property type="entry name" value="OVARIAN CARCINOMA ANTIGEN CA125-RELATED"/>
    <property type="match status" value="1"/>
</dbReference>